<keyword evidence="3" id="KW-1185">Reference proteome</keyword>
<gene>
    <name evidence="2" type="ORF">DKG75_08615</name>
</gene>
<name>A0A317E6Y0_9PROT</name>
<dbReference type="Proteomes" id="UP000246077">
    <property type="component" value="Unassembled WGS sequence"/>
</dbReference>
<dbReference type="Gene3D" id="3.50.50.60">
    <property type="entry name" value="FAD/NAD(P)-binding domain"/>
    <property type="match status" value="2"/>
</dbReference>
<proteinExistence type="predicted"/>
<dbReference type="InterPro" id="IPR024000">
    <property type="entry name" value="CHP04046_FMN-dependent"/>
</dbReference>
<evidence type="ECO:0000256" key="1">
    <source>
        <dbReference type="ARBA" id="ARBA00023002"/>
    </source>
</evidence>
<dbReference type="InterPro" id="IPR050982">
    <property type="entry name" value="Auxin_biosynth/cation_transpt"/>
</dbReference>
<dbReference type="OrthoDB" id="9773233at2"/>
<evidence type="ECO:0000313" key="2">
    <source>
        <dbReference type="EMBL" id="PWR22030.1"/>
    </source>
</evidence>
<sequence>MTHYPVIVIGGGQAGLSMSYYLQQAGIGHLILEKHAPGHAWRTERWDNFCLVTPNWQCQLPGFPYPGGDPFGFMKKDEILGYIDAYVALIEPPLLTGVTVTALRREGGTYVVESTAGTYSADQVVVAVGGYHIANIPRVGERLPETVLQVHSSHYRNAAALPEGAVLVVGSGQSGCQIAEDLHLEGRQVHLCVGSAPRSPRRYRGRDAVEWLCDMGHYDMPVDRHPLGEKVRGKANHYLTGRDGGREIDLRRFALQGMRLHGRLRGVDNGRLLLGDDLAANLDAADAAYMRIRAGIDAYLAEQGIAAPEEPPYVPPWQPEAVAAELDLAAAGITSVIWATGFRSNFTWVEVPVFDGKGYPTHRRGVSAVPGLYFLGLPWLYTWGSGRFSGVARDAGHIAEVIAGALGALRQSA</sequence>
<reference evidence="3" key="1">
    <citation type="submission" date="2018-05" db="EMBL/GenBank/DDBJ databases">
        <title>Zavarzinia sp. HR-AS.</title>
        <authorList>
            <person name="Lee Y."/>
            <person name="Jeon C.O."/>
        </authorList>
    </citation>
    <scope>NUCLEOTIDE SEQUENCE [LARGE SCALE GENOMIC DNA]</scope>
    <source>
        <strain evidence="3">DSM 1231</strain>
    </source>
</reference>
<dbReference type="PANTHER" id="PTHR43539:SF78">
    <property type="entry name" value="FLAVIN-CONTAINING MONOOXYGENASE"/>
    <property type="match status" value="1"/>
</dbReference>
<dbReference type="PANTHER" id="PTHR43539">
    <property type="entry name" value="FLAVIN-BINDING MONOOXYGENASE-LIKE PROTEIN (AFU_ORTHOLOGUE AFUA_4G09220)"/>
    <property type="match status" value="1"/>
</dbReference>
<comment type="caution">
    <text evidence="2">The sequence shown here is derived from an EMBL/GenBank/DDBJ whole genome shotgun (WGS) entry which is preliminary data.</text>
</comment>
<accession>A0A317E6Y0</accession>
<organism evidence="2 3">
    <name type="scientific">Zavarzinia compransoris</name>
    <dbReference type="NCBI Taxonomy" id="1264899"/>
    <lineage>
        <taxon>Bacteria</taxon>
        <taxon>Pseudomonadati</taxon>
        <taxon>Pseudomonadota</taxon>
        <taxon>Alphaproteobacteria</taxon>
        <taxon>Rhodospirillales</taxon>
        <taxon>Zavarziniaceae</taxon>
        <taxon>Zavarzinia</taxon>
    </lineage>
</organism>
<keyword evidence="1" id="KW-0560">Oxidoreductase</keyword>
<dbReference type="AlphaFoldDB" id="A0A317E6Y0"/>
<dbReference type="PRINTS" id="PR00411">
    <property type="entry name" value="PNDRDTASEI"/>
</dbReference>
<dbReference type="GO" id="GO:0050660">
    <property type="term" value="F:flavin adenine dinucleotide binding"/>
    <property type="evidence" value="ECO:0007669"/>
    <property type="project" value="TreeGrafter"/>
</dbReference>
<dbReference type="SUPFAM" id="SSF51905">
    <property type="entry name" value="FAD/NAD(P)-binding domain"/>
    <property type="match status" value="1"/>
</dbReference>
<dbReference type="NCBIfam" id="TIGR04046">
    <property type="entry name" value="MSMEG_0569_nitr"/>
    <property type="match status" value="1"/>
</dbReference>
<dbReference type="GO" id="GO:0004497">
    <property type="term" value="F:monooxygenase activity"/>
    <property type="evidence" value="ECO:0007669"/>
    <property type="project" value="TreeGrafter"/>
</dbReference>
<dbReference type="PRINTS" id="PR00368">
    <property type="entry name" value="FADPNR"/>
</dbReference>
<dbReference type="EMBL" id="QGLF01000002">
    <property type="protein sequence ID" value="PWR22030.1"/>
    <property type="molecule type" value="Genomic_DNA"/>
</dbReference>
<dbReference type="InterPro" id="IPR036188">
    <property type="entry name" value="FAD/NAD-bd_sf"/>
</dbReference>
<evidence type="ECO:0000313" key="3">
    <source>
        <dbReference type="Proteomes" id="UP000246077"/>
    </source>
</evidence>
<dbReference type="Pfam" id="PF13738">
    <property type="entry name" value="Pyr_redox_3"/>
    <property type="match status" value="1"/>
</dbReference>
<protein>
    <submittedName>
        <fullName evidence="2">MSMEG_0569 family flavin-dependent oxidoreductase</fullName>
    </submittedName>
</protein>
<dbReference type="RefSeq" id="WP_109920675.1">
    <property type="nucleotide sequence ID" value="NZ_QGLF01000002.1"/>
</dbReference>